<sequence length="376" mass="40347">MPITSTRSVSATIAVLAGAFLAGSAMPAPARPGVVLVRNTPQLITALRSVRGGERILLAPGDYAPFALRDVTPTREVTITSQDPAHRAVLTGMNLRGGANLSFNDLVLRGSGKAAQEDFIFRGLRNLRISQIAASGRLGPIGLAADKIMQLRDCTNALISRAEFTNAGIALSLLDTKGVSVTSSYFHDLRMDAIRGGGNSDVLIAYNYITGFSPTGADHPDGIQFWTNRQKAAAQNIRIVGNVILRGRGKPMQGIFMRDEANDLPYKNVVLTDNLVVGGMYNGIAILSDTTSLLLTNNVVAAYPDQKSWIRVNGHAKLRANRSPIYLIANKRVARPPGNRVTPARADGGAAAIKAWAAGRSLDRYSESLRRHVDRL</sequence>
<dbReference type="Gene3D" id="2.160.20.10">
    <property type="entry name" value="Single-stranded right-handed beta-helix, Pectin lyase-like"/>
    <property type="match status" value="1"/>
</dbReference>
<dbReference type="RefSeq" id="WP_088367710.1">
    <property type="nucleotide sequence ID" value="NZ_NBBI01000004.1"/>
</dbReference>
<dbReference type="AlphaFoldDB" id="A0A245ZI43"/>
<dbReference type="InterPro" id="IPR011050">
    <property type="entry name" value="Pectin_lyase_fold/virulence"/>
</dbReference>
<dbReference type="SUPFAM" id="SSF51126">
    <property type="entry name" value="Pectin lyase-like"/>
    <property type="match status" value="1"/>
</dbReference>
<evidence type="ECO:0000259" key="2">
    <source>
        <dbReference type="Pfam" id="PF13229"/>
    </source>
</evidence>
<dbReference type="InterPro" id="IPR006626">
    <property type="entry name" value="PbH1"/>
</dbReference>
<dbReference type="OrthoDB" id="8450986at2"/>
<keyword evidence="1" id="KW-0732">Signal</keyword>
<protein>
    <recommendedName>
        <fullName evidence="2">Right handed beta helix domain-containing protein</fullName>
    </recommendedName>
</protein>
<proteinExistence type="predicted"/>
<evidence type="ECO:0000313" key="3">
    <source>
        <dbReference type="EMBL" id="OWK29410.1"/>
    </source>
</evidence>
<accession>A0A245ZI43</accession>
<dbReference type="Pfam" id="PF13229">
    <property type="entry name" value="Beta_helix"/>
    <property type="match status" value="1"/>
</dbReference>
<feature type="chain" id="PRO_5012037832" description="Right handed beta helix domain-containing protein" evidence="1">
    <location>
        <begin position="31"/>
        <end position="376"/>
    </location>
</feature>
<dbReference type="EMBL" id="NBBI01000004">
    <property type="protein sequence ID" value="OWK29410.1"/>
    <property type="molecule type" value="Genomic_DNA"/>
</dbReference>
<dbReference type="SMART" id="SM00710">
    <property type="entry name" value="PbH1"/>
    <property type="match status" value="4"/>
</dbReference>
<dbReference type="InterPro" id="IPR012334">
    <property type="entry name" value="Pectin_lyas_fold"/>
</dbReference>
<gene>
    <name evidence="3" type="ORF">SPDO_23950</name>
</gene>
<organism evidence="3 4">
    <name type="scientific">Sphingomonas dokdonensis</name>
    <dbReference type="NCBI Taxonomy" id="344880"/>
    <lineage>
        <taxon>Bacteria</taxon>
        <taxon>Pseudomonadati</taxon>
        <taxon>Pseudomonadota</taxon>
        <taxon>Alphaproteobacteria</taxon>
        <taxon>Sphingomonadales</taxon>
        <taxon>Sphingomonadaceae</taxon>
        <taxon>Sphingomonas</taxon>
    </lineage>
</organism>
<dbReference type="InterPro" id="IPR039448">
    <property type="entry name" value="Beta_helix"/>
</dbReference>
<keyword evidence="4" id="KW-1185">Reference proteome</keyword>
<dbReference type="Proteomes" id="UP000197290">
    <property type="component" value="Unassembled WGS sequence"/>
</dbReference>
<comment type="caution">
    <text evidence="3">The sequence shown here is derived from an EMBL/GenBank/DDBJ whole genome shotgun (WGS) entry which is preliminary data.</text>
</comment>
<feature type="signal peptide" evidence="1">
    <location>
        <begin position="1"/>
        <end position="30"/>
    </location>
</feature>
<feature type="domain" description="Right handed beta helix" evidence="2">
    <location>
        <begin position="150"/>
        <end position="299"/>
    </location>
</feature>
<evidence type="ECO:0000256" key="1">
    <source>
        <dbReference type="SAM" id="SignalP"/>
    </source>
</evidence>
<evidence type="ECO:0000313" key="4">
    <source>
        <dbReference type="Proteomes" id="UP000197290"/>
    </source>
</evidence>
<name>A0A245ZI43_9SPHN</name>
<reference evidence="3 4" key="1">
    <citation type="submission" date="2017-03" db="EMBL/GenBank/DDBJ databases">
        <title>Genome sequence of Sphingomonas dokdonensis DSM 21029.</title>
        <authorList>
            <person name="Poehlein A."/>
            <person name="Wuebbeler J.H."/>
            <person name="Steinbuechel A."/>
            <person name="Daniel R."/>
        </authorList>
    </citation>
    <scope>NUCLEOTIDE SEQUENCE [LARGE SCALE GENOMIC DNA]</scope>
    <source>
        <strain evidence="3 4">DSM 21029</strain>
    </source>
</reference>